<dbReference type="InterPro" id="IPR015797">
    <property type="entry name" value="NUDIX_hydrolase-like_dom_sf"/>
</dbReference>
<proteinExistence type="inferred from homology"/>
<dbReference type="Pfam" id="PF00293">
    <property type="entry name" value="NUDIX"/>
    <property type="match status" value="1"/>
</dbReference>
<evidence type="ECO:0000259" key="11">
    <source>
        <dbReference type="PROSITE" id="PS51462"/>
    </source>
</evidence>
<keyword evidence="9" id="KW-0479">Metal-binding</keyword>
<dbReference type="Proteomes" id="UP001196509">
    <property type="component" value="Unassembled WGS sequence"/>
</dbReference>
<gene>
    <name evidence="12" type="ORF">K1W69_16580</name>
</gene>
<feature type="binding site" evidence="9">
    <location>
        <position position="85"/>
    </location>
    <ligand>
        <name>Mg(2+)</name>
        <dbReference type="ChEBI" id="CHEBI:18420"/>
        <label>1</label>
    </ligand>
</feature>
<dbReference type="InterPro" id="IPR004385">
    <property type="entry name" value="NDP_pyrophosphatase"/>
</dbReference>
<keyword evidence="9" id="KW-0460">Magnesium</keyword>
<dbReference type="GO" id="GO:0005829">
    <property type="term" value="C:cytosol"/>
    <property type="evidence" value="ECO:0007669"/>
    <property type="project" value="TreeGrafter"/>
</dbReference>
<dbReference type="GO" id="GO:0006753">
    <property type="term" value="P:nucleoside phosphate metabolic process"/>
    <property type="evidence" value="ECO:0007669"/>
    <property type="project" value="TreeGrafter"/>
</dbReference>
<evidence type="ECO:0000256" key="9">
    <source>
        <dbReference type="PIRSR" id="PIRSR604385-2"/>
    </source>
</evidence>
<organism evidence="12 13">
    <name type="scientific">Flavimaribacter sediminis</name>
    <dbReference type="NCBI Taxonomy" id="2865987"/>
    <lineage>
        <taxon>Bacteria</taxon>
        <taxon>Pseudomonadati</taxon>
        <taxon>Pseudomonadota</taxon>
        <taxon>Alphaproteobacteria</taxon>
        <taxon>Hyphomicrobiales</taxon>
        <taxon>Rhizobiaceae</taxon>
        <taxon>Flavimaribacter</taxon>
    </lineage>
</organism>
<dbReference type="NCBIfam" id="TIGR00052">
    <property type="entry name" value="nudix-type nucleoside diphosphatase, YffH/AdpP family"/>
    <property type="match status" value="1"/>
</dbReference>
<dbReference type="EMBL" id="JAICBX010000003">
    <property type="protein sequence ID" value="MBW8638814.1"/>
    <property type="molecule type" value="Genomic_DNA"/>
</dbReference>
<evidence type="ECO:0000256" key="1">
    <source>
        <dbReference type="ARBA" id="ARBA00000847"/>
    </source>
</evidence>
<comment type="cofactor">
    <cofactor evidence="2 9">
        <name>Mg(2+)</name>
        <dbReference type="ChEBI" id="CHEBI:18420"/>
    </cofactor>
</comment>
<dbReference type="InterPro" id="IPR000086">
    <property type="entry name" value="NUDIX_hydrolase_dom"/>
</dbReference>
<evidence type="ECO:0000256" key="4">
    <source>
        <dbReference type="ARBA" id="ARBA00011738"/>
    </source>
</evidence>
<dbReference type="PANTHER" id="PTHR11839:SF18">
    <property type="entry name" value="NUDIX HYDROLASE DOMAIN-CONTAINING PROTEIN"/>
    <property type="match status" value="1"/>
</dbReference>
<comment type="similarity">
    <text evidence="3">Belongs to the Nudix hydrolase family. NudK subfamily.</text>
</comment>
<feature type="binding site" evidence="9">
    <location>
        <position position="100"/>
    </location>
    <ligand>
        <name>Mg(2+)</name>
        <dbReference type="ChEBI" id="CHEBI:18420"/>
        <label>2</label>
    </ligand>
</feature>
<dbReference type="PROSITE" id="PS51462">
    <property type="entry name" value="NUDIX"/>
    <property type="match status" value="1"/>
</dbReference>
<dbReference type="GO" id="GO:0016818">
    <property type="term" value="F:hydrolase activity, acting on acid anhydrides, in phosphorus-containing anhydrides"/>
    <property type="evidence" value="ECO:0007669"/>
    <property type="project" value="InterPro"/>
</dbReference>
<feature type="binding site" evidence="9">
    <location>
        <position position="104"/>
    </location>
    <ligand>
        <name>Mg(2+)</name>
        <dbReference type="ChEBI" id="CHEBI:18420"/>
        <label>2</label>
    </ligand>
</feature>
<dbReference type="PANTHER" id="PTHR11839">
    <property type="entry name" value="UDP/ADP-SUGAR PYROPHOSPHATASE"/>
    <property type="match status" value="1"/>
</dbReference>
<dbReference type="AlphaFoldDB" id="A0AAE3D1H1"/>
<evidence type="ECO:0000256" key="10">
    <source>
        <dbReference type="PIRSR" id="PIRSR604385-3"/>
    </source>
</evidence>
<dbReference type="GO" id="GO:0019693">
    <property type="term" value="P:ribose phosphate metabolic process"/>
    <property type="evidence" value="ECO:0007669"/>
    <property type="project" value="TreeGrafter"/>
</dbReference>
<evidence type="ECO:0000313" key="12">
    <source>
        <dbReference type="EMBL" id="MBW8638814.1"/>
    </source>
</evidence>
<evidence type="ECO:0000256" key="7">
    <source>
        <dbReference type="ARBA" id="ARBA00032162"/>
    </source>
</evidence>
<comment type="caution">
    <text evidence="12">The sequence shown here is derived from an EMBL/GenBank/DDBJ whole genome shotgun (WGS) entry which is preliminary data.</text>
</comment>
<reference evidence="12" key="1">
    <citation type="submission" date="2021-08" db="EMBL/GenBank/DDBJ databases">
        <title>Hoeflea bacterium WL0058 sp. nov., isolated from the sediment.</title>
        <authorList>
            <person name="Wang L."/>
            <person name="Zhang D."/>
        </authorList>
    </citation>
    <scope>NUCLEOTIDE SEQUENCE</scope>
    <source>
        <strain evidence="12">WL0058</strain>
    </source>
</reference>
<protein>
    <recommendedName>
        <fullName evidence="5">GDP-mannose pyrophosphatase</fullName>
    </recommendedName>
    <alternativeName>
        <fullName evidence="7">GDP-mannose hydrolase</fullName>
    </alternativeName>
    <alternativeName>
        <fullName evidence="8">GDPMK</fullName>
    </alternativeName>
</protein>
<dbReference type="CDD" id="cd24157">
    <property type="entry name" value="NUDIX_GDPMK"/>
    <property type="match status" value="1"/>
</dbReference>
<feature type="binding site" evidence="9">
    <location>
        <position position="153"/>
    </location>
    <ligand>
        <name>Mg(2+)</name>
        <dbReference type="ChEBI" id="CHEBI:18420"/>
        <label>1</label>
    </ligand>
</feature>
<comment type="catalytic activity">
    <reaction evidence="1">
        <text>GDP-alpha-D-mannose + H2O = alpha-D-mannose 1-phosphate + GMP + 2 H(+)</text>
        <dbReference type="Rhea" id="RHEA:27978"/>
        <dbReference type="ChEBI" id="CHEBI:15377"/>
        <dbReference type="ChEBI" id="CHEBI:15378"/>
        <dbReference type="ChEBI" id="CHEBI:57527"/>
        <dbReference type="ChEBI" id="CHEBI:58115"/>
        <dbReference type="ChEBI" id="CHEBI:58409"/>
    </reaction>
</comment>
<evidence type="ECO:0000313" key="13">
    <source>
        <dbReference type="Proteomes" id="UP001196509"/>
    </source>
</evidence>
<feature type="short sequence motif" description="Nudix box" evidence="10">
    <location>
        <begin position="86"/>
        <end position="107"/>
    </location>
</feature>
<dbReference type="RefSeq" id="WP_220229544.1">
    <property type="nucleotide sequence ID" value="NZ_JAICBX010000003.1"/>
</dbReference>
<keyword evidence="13" id="KW-1185">Reference proteome</keyword>
<feature type="domain" description="Nudix hydrolase" evidence="11">
    <location>
        <begin position="44"/>
        <end position="182"/>
    </location>
</feature>
<name>A0AAE3D1H1_9HYPH</name>
<keyword evidence="6" id="KW-0378">Hydrolase</keyword>
<dbReference type="GO" id="GO:0046872">
    <property type="term" value="F:metal ion binding"/>
    <property type="evidence" value="ECO:0007669"/>
    <property type="project" value="UniProtKB-KW"/>
</dbReference>
<dbReference type="SUPFAM" id="SSF55811">
    <property type="entry name" value="Nudix"/>
    <property type="match status" value="1"/>
</dbReference>
<evidence type="ECO:0000256" key="8">
    <source>
        <dbReference type="ARBA" id="ARBA00032272"/>
    </source>
</evidence>
<comment type="subunit">
    <text evidence="4">Homodimer.</text>
</comment>
<dbReference type="Gene3D" id="3.90.79.10">
    <property type="entry name" value="Nucleoside Triphosphate Pyrophosphohydrolase"/>
    <property type="match status" value="1"/>
</dbReference>
<sequence length="191" mass="21624">MANNLFRIRERTVLSDDWGNLARYDFELKTRSGAWQAQRREAYDRGNGVACLLHDPEGGTVLLIRQFRLPAAVNGHDGMMIEVPAGMLDGADPKQRMREELEEETGYRVSELDHLYDVYMSPGSVTEYLSFYQGTYDRSDRAAEGGGNVEEGEDIEVLHVLLEDALAMIRTGEICDAKTIMLIQHLALERR</sequence>
<evidence type="ECO:0000256" key="3">
    <source>
        <dbReference type="ARBA" id="ARBA00007275"/>
    </source>
</evidence>
<evidence type="ECO:0000256" key="2">
    <source>
        <dbReference type="ARBA" id="ARBA00001946"/>
    </source>
</evidence>
<accession>A0AAE3D1H1</accession>
<evidence type="ECO:0000256" key="6">
    <source>
        <dbReference type="ARBA" id="ARBA00022801"/>
    </source>
</evidence>
<evidence type="ECO:0000256" key="5">
    <source>
        <dbReference type="ARBA" id="ARBA00016377"/>
    </source>
</evidence>